<protein>
    <submittedName>
        <fullName evidence="2">Uncharacterized protein</fullName>
    </submittedName>
</protein>
<keyword evidence="1" id="KW-0812">Transmembrane</keyword>
<proteinExistence type="predicted"/>
<evidence type="ECO:0000256" key="1">
    <source>
        <dbReference type="SAM" id="Phobius"/>
    </source>
</evidence>
<dbReference type="EMBL" id="WACR01000008">
    <property type="protein sequence ID" value="KAB1063489.1"/>
    <property type="molecule type" value="Genomic_DNA"/>
</dbReference>
<keyword evidence="1" id="KW-1133">Transmembrane helix</keyword>
<dbReference type="AlphaFoldDB" id="A0A6N6M6Y3"/>
<keyword evidence="1" id="KW-0472">Membrane</keyword>
<evidence type="ECO:0000313" key="3">
    <source>
        <dbReference type="Proteomes" id="UP000435357"/>
    </source>
</evidence>
<sequence>MNKYLKVILIISISIIIISFGVGVYQMEGINQYYIEEDNNFNKNKLKTAYPLFSDSLFNELILVNSYKNKISEIHILETKKKSNLYFFSLENYSPVKVSNISVYDNYNYDDILINPNVTLSLDSNNINFIMKPEKEDVIIDSLILFMPPDNEYKSHNRSNDYLNLNFISDGFALSDDEYDVKLLIKTRNKKDFNVTFFNKKGKLLMVIILANNKENLSPLNTFKLK</sequence>
<accession>A0A6N6M6Y3</accession>
<dbReference type="Proteomes" id="UP000435357">
    <property type="component" value="Unassembled WGS sequence"/>
</dbReference>
<organism evidence="2 3">
    <name type="scientific">Salibacter halophilus</name>
    <dbReference type="NCBI Taxonomy" id="1803916"/>
    <lineage>
        <taxon>Bacteria</taxon>
        <taxon>Pseudomonadati</taxon>
        <taxon>Bacteroidota</taxon>
        <taxon>Flavobacteriia</taxon>
        <taxon>Flavobacteriales</taxon>
        <taxon>Salibacteraceae</taxon>
        <taxon>Salibacter</taxon>
    </lineage>
</organism>
<feature type="transmembrane region" description="Helical" evidence="1">
    <location>
        <begin position="7"/>
        <end position="25"/>
    </location>
</feature>
<evidence type="ECO:0000313" key="2">
    <source>
        <dbReference type="EMBL" id="KAB1063489.1"/>
    </source>
</evidence>
<keyword evidence="3" id="KW-1185">Reference proteome</keyword>
<name>A0A6N6M6Y3_9FLAO</name>
<reference evidence="2 3" key="1">
    <citation type="submission" date="2019-09" db="EMBL/GenBank/DDBJ databases">
        <title>Genomes of Cryomorphaceae.</title>
        <authorList>
            <person name="Bowman J.P."/>
        </authorList>
    </citation>
    <scope>NUCLEOTIDE SEQUENCE [LARGE SCALE GENOMIC DNA]</scope>
    <source>
        <strain evidence="2 3">KCTC 52047</strain>
    </source>
</reference>
<dbReference type="RefSeq" id="WP_151168991.1">
    <property type="nucleotide sequence ID" value="NZ_WACR01000008.1"/>
</dbReference>
<gene>
    <name evidence="2" type="ORF">F3059_10505</name>
</gene>
<comment type="caution">
    <text evidence="2">The sequence shown here is derived from an EMBL/GenBank/DDBJ whole genome shotgun (WGS) entry which is preliminary data.</text>
</comment>